<sequence length="196" mass="22850">VNMLEAITRFMMHNIGNRTSPATIANTMTSMNMKIDPKTVDRYLRGLTDSLLFYEARRYNVKGKKLLSSMNKYYICDVAMRSLLVRNQDSDIGHILENVVYLELKRQYPEVYVGQMEADGEVDFVAFRGETPVYYQVTQTALDERVLKRELAPLRQIHDNYPKYLLTLDEAFGEMDYGGIQKRNILKWMLEAASRR</sequence>
<dbReference type="InterPro" id="IPR025420">
    <property type="entry name" value="DUF4143"/>
</dbReference>
<comment type="caution">
    <text evidence="2">The sequence shown here is derived from an EMBL/GenBank/DDBJ whole genome shotgun (WGS) entry which is preliminary data.</text>
</comment>
<organism evidence="2 3">
    <name type="scientific">Candidatus Limivivens merdigallinarum</name>
    <dbReference type="NCBI Taxonomy" id="2840859"/>
    <lineage>
        <taxon>Bacteria</taxon>
        <taxon>Bacillati</taxon>
        <taxon>Bacillota</taxon>
        <taxon>Clostridia</taxon>
        <taxon>Lachnospirales</taxon>
        <taxon>Lachnospiraceae</taxon>
        <taxon>Lachnospiraceae incertae sedis</taxon>
        <taxon>Candidatus Limivivens</taxon>
    </lineage>
</organism>
<dbReference type="EMBL" id="DVFT01000149">
    <property type="protein sequence ID" value="HIQ96920.1"/>
    <property type="molecule type" value="Genomic_DNA"/>
</dbReference>
<reference evidence="2" key="1">
    <citation type="submission" date="2020-10" db="EMBL/GenBank/DDBJ databases">
        <authorList>
            <person name="Gilroy R."/>
        </authorList>
    </citation>
    <scope>NUCLEOTIDE SEQUENCE</scope>
    <source>
        <strain evidence="2">ChiSjej3B21-11622</strain>
    </source>
</reference>
<accession>A0A9D1D167</accession>
<dbReference type="PANTHER" id="PTHR33295">
    <property type="entry name" value="ATPASE"/>
    <property type="match status" value="1"/>
</dbReference>
<name>A0A9D1D167_9FIRM</name>
<dbReference type="AlphaFoldDB" id="A0A9D1D167"/>
<feature type="non-terminal residue" evidence="2">
    <location>
        <position position="1"/>
    </location>
</feature>
<evidence type="ECO:0000313" key="3">
    <source>
        <dbReference type="Proteomes" id="UP000886886"/>
    </source>
</evidence>
<evidence type="ECO:0000313" key="2">
    <source>
        <dbReference type="EMBL" id="HIQ96920.1"/>
    </source>
</evidence>
<dbReference type="GO" id="GO:0005524">
    <property type="term" value="F:ATP binding"/>
    <property type="evidence" value="ECO:0007669"/>
    <property type="project" value="UniProtKB-KW"/>
</dbReference>
<proteinExistence type="predicted"/>
<protein>
    <submittedName>
        <fullName evidence="2">ATP-binding protein</fullName>
    </submittedName>
</protein>
<keyword evidence="2" id="KW-0547">Nucleotide-binding</keyword>
<gene>
    <name evidence="2" type="ORF">IAB26_10185</name>
</gene>
<dbReference type="Pfam" id="PF13635">
    <property type="entry name" value="DUF4143"/>
    <property type="match status" value="1"/>
</dbReference>
<dbReference type="PANTHER" id="PTHR33295:SF20">
    <property type="entry name" value="ATPASE"/>
    <property type="match status" value="1"/>
</dbReference>
<keyword evidence="2" id="KW-0067">ATP-binding</keyword>
<feature type="domain" description="DUF4143" evidence="1">
    <location>
        <begin position="3"/>
        <end position="131"/>
    </location>
</feature>
<reference evidence="2" key="2">
    <citation type="journal article" date="2021" name="PeerJ">
        <title>Extensive microbial diversity within the chicken gut microbiome revealed by metagenomics and culture.</title>
        <authorList>
            <person name="Gilroy R."/>
            <person name="Ravi A."/>
            <person name="Getino M."/>
            <person name="Pursley I."/>
            <person name="Horton D.L."/>
            <person name="Alikhan N.F."/>
            <person name="Baker D."/>
            <person name="Gharbi K."/>
            <person name="Hall N."/>
            <person name="Watson M."/>
            <person name="Adriaenssens E.M."/>
            <person name="Foster-Nyarko E."/>
            <person name="Jarju S."/>
            <person name="Secka A."/>
            <person name="Antonio M."/>
            <person name="Oren A."/>
            <person name="Chaudhuri R.R."/>
            <person name="La Ragione R."/>
            <person name="Hildebrand F."/>
            <person name="Pallen M.J."/>
        </authorList>
    </citation>
    <scope>NUCLEOTIDE SEQUENCE</scope>
    <source>
        <strain evidence="2">ChiSjej3B21-11622</strain>
    </source>
</reference>
<evidence type="ECO:0000259" key="1">
    <source>
        <dbReference type="Pfam" id="PF13635"/>
    </source>
</evidence>
<dbReference type="Proteomes" id="UP000886886">
    <property type="component" value="Unassembled WGS sequence"/>
</dbReference>